<name>A0A368L6N8_9BURK</name>
<dbReference type="PIRSF" id="PIRSF002756">
    <property type="entry name" value="PstS"/>
    <property type="match status" value="1"/>
</dbReference>
<feature type="binding site" evidence="8">
    <location>
        <position position="71"/>
    </location>
    <ligand>
        <name>phosphate</name>
        <dbReference type="ChEBI" id="CHEBI:43474"/>
    </ligand>
</feature>
<dbReference type="RefSeq" id="WP_114401462.1">
    <property type="nucleotide sequence ID" value="NZ_QPGB01000001.1"/>
</dbReference>
<evidence type="ECO:0000256" key="6">
    <source>
        <dbReference type="ARBA" id="ARBA00022592"/>
    </source>
</evidence>
<feature type="binding site" evidence="8">
    <location>
        <begin position="42"/>
        <end position="44"/>
    </location>
    <ligand>
        <name>phosphate</name>
        <dbReference type="ChEBI" id="CHEBI:43474"/>
    </ligand>
</feature>
<comment type="subunit">
    <text evidence="3 7">The complex is composed of two ATP-binding proteins (PstB), two transmembrane proteins (PstC and PstA) and a solute-binding protein (PstS).</text>
</comment>
<comment type="function">
    <text evidence="1 7">Part of the ABC transporter complex PstSACB involved in phosphate import.</text>
</comment>
<evidence type="ECO:0000256" key="4">
    <source>
        <dbReference type="ARBA" id="ARBA00021889"/>
    </source>
</evidence>
<evidence type="ECO:0000256" key="1">
    <source>
        <dbReference type="ARBA" id="ARBA00002841"/>
    </source>
</evidence>
<reference evidence="10 11" key="1">
    <citation type="journal article" date="2018" name="Int. J. Syst. Evol. Microbiol.">
        <title>Parvibium lacunae gen. nov., sp. nov., a new member of the family Alcaligenaceae isolated from a freshwater pond.</title>
        <authorList>
            <person name="Chen W.M."/>
            <person name="Xie P.B."/>
            <person name="Hsu M.Y."/>
            <person name="Sheu S.Y."/>
        </authorList>
    </citation>
    <scope>NUCLEOTIDE SEQUENCE [LARGE SCALE GENOMIC DNA]</scope>
    <source>
        <strain evidence="10 11">KMB9</strain>
    </source>
</reference>
<evidence type="ECO:0000256" key="8">
    <source>
        <dbReference type="PIRSR" id="PIRSR002756-1"/>
    </source>
</evidence>
<dbReference type="Gene3D" id="3.40.190.10">
    <property type="entry name" value="Periplasmic binding protein-like II"/>
    <property type="match status" value="2"/>
</dbReference>
<evidence type="ECO:0000256" key="3">
    <source>
        <dbReference type="ARBA" id="ARBA00011529"/>
    </source>
</evidence>
<feature type="binding site" evidence="8">
    <location>
        <begin position="172"/>
        <end position="174"/>
    </location>
    <ligand>
        <name>phosphate</name>
        <dbReference type="ChEBI" id="CHEBI:43474"/>
    </ligand>
</feature>
<dbReference type="OrthoDB" id="9801510at2"/>
<proteinExistence type="inferred from homology"/>
<dbReference type="PANTHER" id="PTHR42996">
    <property type="entry name" value="PHOSPHATE-BINDING PROTEIN PSTS"/>
    <property type="match status" value="1"/>
</dbReference>
<evidence type="ECO:0000259" key="9">
    <source>
        <dbReference type="Pfam" id="PF12849"/>
    </source>
</evidence>
<evidence type="ECO:0000256" key="5">
    <source>
        <dbReference type="ARBA" id="ARBA00022448"/>
    </source>
</evidence>
<dbReference type="SUPFAM" id="SSF53850">
    <property type="entry name" value="Periplasmic binding protein-like II"/>
    <property type="match status" value="1"/>
</dbReference>
<dbReference type="CDD" id="cd13565">
    <property type="entry name" value="PBP2_PstS"/>
    <property type="match status" value="1"/>
</dbReference>
<dbReference type="Pfam" id="PF12849">
    <property type="entry name" value="PBP_like_2"/>
    <property type="match status" value="1"/>
</dbReference>
<sequence length="381" mass="41380">MRGFSVYHFFHQSKFSALLGLAFLLVGVVPRVSAQSIAGAGSTAAAPIYKVWGEHYQQALGKTLQYDAVGSGEGTKRIKARSVDFGATDIAMSPAEAQQHGLIVVPTVVTGVAPIINLANLAPGQLRLTGDLLAKIFLGEITQWQDPAIKRLNPIVKLPAQPIKVVVRADGSGTTYHFTDYLGKVNETWKTTKGVKNKYDWPPEFIAVKGSSEVAKTVASTPGSIGYVDFNYVQENKLNYAQLQNLNGKFVEPSLENFREAVANSEWISRGNFVASLTNLKGLKSWPITMGTFIALPRQDQTGKALEVLRFITWGYLHGDTLAKQAKFVALPDLVQARAYAELAKLVDRQGQLIGLQVIANPETRGLKLSQVGGIPTSRSN</sequence>
<dbReference type="InterPro" id="IPR050962">
    <property type="entry name" value="Phosphate-bind_PstS"/>
</dbReference>
<comment type="caution">
    <text evidence="10">The sequence shown here is derived from an EMBL/GenBank/DDBJ whole genome shotgun (WGS) entry which is preliminary data.</text>
</comment>
<dbReference type="GO" id="GO:0043190">
    <property type="term" value="C:ATP-binding cassette (ABC) transporter complex"/>
    <property type="evidence" value="ECO:0007669"/>
    <property type="project" value="InterPro"/>
</dbReference>
<dbReference type="PANTHER" id="PTHR42996:SF1">
    <property type="entry name" value="PHOSPHATE-BINDING PROTEIN PSTS"/>
    <property type="match status" value="1"/>
</dbReference>
<gene>
    <name evidence="10" type="primary">pstS</name>
    <name evidence="10" type="ORF">DU000_00795</name>
</gene>
<dbReference type="InterPro" id="IPR005673">
    <property type="entry name" value="ABC_phos-bd_PstS"/>
</dbReference>
<dbReference type="GO" id="GO:0042301">
    <property type="term" value="F:phosphate ion binding"/>
    <property type="evidence" value="ECO:0007669"/>
    <property type="project" value="InterPro"/>
</dbReference>
<dbReference type="Proteomes" id="UP000252357">
    <property type="component" value="Unassembled WGS sequence"/>
</dbReference>
<feature type="domain" description="PBP" evidence="9">
    <location>
        <begin position="35"/>
        <end position="254"/>
    </location>
</feature>
<dbReference type="InterPro" id="IPR024370">
    <property type="entry name" value="PBP_domain"/>
</dbReference>
<dbReference type="EMBL" id="QPGB01000001">
    <property type="protein sequence ID" value="RCS59313.1"/>
    <property type="molecule type" value="Genomic_DNA"/>
</dbReference>
<comment type="similarity">
    <text evidence="2 7">Belongs to the PstS family.</text>
</comment>
<keyword evidence="11" id="KW-1185">Reference proteome</keyword>
<evidence type="ECO:0000256" key="7">
    <source>
        <dbReference type="PIRNR" id="PIRNR002756"/>
    </source>
</evidence>
<organism evidence="10 11">
    <name type="scientific">Parvibium lacunae</name>
    <dbReference type="NCBI Taxonomy" id="1888893"/>
    <lineage>
        <taxon>Bacteria</taxon>
        <taxon>Pseudomonadati</taxon>
        <taxon>Pseudomonadota</taxon>
        <taxon>Betaproteobacteria</taxon>
        <taxon>Burkholderiales</taxon>
        <taxon>Alcaligenaceae</taxon>
        <taxon>Parvibium</taxon>
    </lineage>
</organism>
<feature type="binding site" evidence="8">
    <location>
        <position position="89"/>
    </location>
    <ligand>
        <name>phosphate</name>
        <dbReference type="ChEBI" id="CHEBI:43474"/>
    </ligand>
</feature>
<dbReference type="NCBIfam" id="TIGR00975">
    <property type="entry name" value="3a0107s03"/>
    <property type="match status" value="1"/>
</dbReference>
<evidence type="ECO:0000313" key="10">
    <source>
        <dbReference type="EMBL" id="RCS59313.1"/>
    </source>
</evidence>
<accession>A0A368L6N8</accession>
<evidence type="ECO:0000313" key="11">
    <source>
        <dbReference type="Proteomes" id="UP000252357"/>
    </source>
</evidence>
<protein>
    <recommendedName>
        <fullName evidence="4 7">Phosphate-binding protein PstS</fullName>
    </recommendedName>
</protein>
<dbReference type="AlphaFoldDB" id="A0A368L6N8"/>
<keyword evidence="6 7" id="KW-0592">Phosphate transport</keyword>
<keyword evidence="5 7" id="KW-0813">Transport</keyword>
<evidence type="ECO:0000256" key="2">
    <source>
        <dbReference type="ARBA" id="ARBA00008725"/>
    </source>
</evidence>
<dbReference type="GO" id="GO:0035435">
    <property type="term" value="P:phosphate ion transmembrane transport"/>
    <property type="evidence" value="ECO:0007669"/>
    <property type="project" value="InterPro"/>
</dbReference>